<gene>
    <name evidence="3" type="ORF">SAMN05421844_105403</name>
</gene>
<comment type="caution">
    <text evidence="3">The sequence shown here is derived from an EMBL/GenBank/DDBJ whole genome shotgun (WGS) entry which is preliminary data.</text>
</comment>
<dbReference type="Pfam" id="PF12728">
    <property type="entry name" value="HTH_17"/>
    <property type="match status" value="1"/>
</dbReference>
<evidence type="ECO:0000259" key="2">
    <source>
        <dbReference type="Pfam" id="PF12728"/>
    </source>
</evidence>
<accession>A0ABY0P285</accession>
<feature type="domain" description="Helix-turn-helix" evidence="2">
    <location>
        <begin position="9"/>
        <end position="55"/>
    </location>
</feature>
<evidence type="ECO:0000313" key="3">
    <source>
        <dbReference type="EMBL" id="SDG83501.1"/>
    </source>
</evidence>
<evidence type="ECO:0000256" key="1">
    <source>
        <dbReference type="SAM" id="MobiDB-lite"/>
    </source>
</evidence>
<organism evidence="3 4">
    <name type="scientific">Bosea robiniae</name>
    <dbReference type="NCBI Taxonomy" id="1036780"/>
    <lineage>
        <taxon>Bacteria</taxon>
        <taxon>Pseudomonadati</taxon>
        <taxon>Pseudomonadota</taxon>
        <taxon>Alphaproteobacteria</taxon>
        <taxon>Hyphomicrobiales</taxon>
        <taxon>Boseaceae</taxon>
        <taxon>Bosea</taxon>
    </lineage>
</organism>
<name>A0ABY0P285_9HYPH</name>
<keyword evidence="4" id="KW-1185">Reference proteome</keyword>
<dbReference type="EMBL" id="FNBZ01000005">
    <property type="protein sequence ID" value="SDG83501.1"/>
    <property type="molecule type" value="Genomic_DNA"/>
</dbReference>
<dbReference type="RefSeq" id="WP_061969035.1">
    <property type="nucleotide sequence ID" value="NZ_FNBZ01000005.1"/>
</dbReference>
<dbReference type="InterPro" id="IPR041657">
    <property type="entry name" value="HTH_17"/>
</dbReference>
<feature type="region of interest" description="Disordered" evidence="1">
    <location>
        <begin position="79"/>
        <end position="101"/>
    </location>
</feature>
<protein>
    <recommendedName>
        <fullName evidence="2">Helix-turn-helix domain-containing protein</fullName>
    </recommendedName>
</protein>
<evidence type="ECO:0000313" key="4">
    <source>
        <dbReference type="Proteomes" id="UP000199468"/>
    </source>
</evidence>
<proteinExistence type="predicted"/>
<sequence length="101" mass="11221">MTGPLGTIYSLQEAADHLRISKQALARAARRYGIGSMFGRHHRFTDDDLKAILEAMKIRGEEANPVAVRAAYQSLKKMAQAKRDEKVRQRAAARGGNNGKR</sequence>
<dbReference type="Proteomes" id="UP000199468">
    <property type="component" value="Unassembled WGS sequence"/>
</dbReference>
<reference evidence="3 4" key="1">
    <citation type="submission" date="2016-10" db="EMBL/GenBank/DDBJ databases">
        <authorList>
            <person name="Varghese N."/>
            <person name="Submissions S."/>
        </authorList>
    </citation>
    <scope>NUCLEOTIDE SEQUENCE [LARGE SCALE GENOMIC DNA]</scope>
    <source>
        <strain evidence="3 4">DSM 26672</strain>
    </source>
</reference>